<accession>A0A0D2MZ87</accession>
<evidence type="ECO:0000313" key="1">
    <source>
        <dbReference type="EMBL" id="KIY99455.1"/>
    </source>
</evidence>
<keyword evidence="1" id="KW-0418">Kinase</keyword>
<dbReference type="GO" id="GO:0016301">
    <property type="term" value="F:kinase activity"/>
    <property type="evidence" value="ECO:0007669"/>
    <property type="project" value="UniProtKB-KW"/>
</dbReference>
<dbReference type="EMBL" id="KK101842">
    <property type="protein sequence ID" value="KIY99455.1"/>
    <property type="molecule type" value="Genomic_DNA"/>
</dbReference>
<keyword evidence="1" id="KW-0378">Hydrolase</keyword>
<sequence>MPAAYEAATAFASYANWLLPGALLVGRYPYIEPSRCASHDQGEAQLDAIISAGPHVFVSLQAELPPQAEMRIGGVNGFMPYKAVAELIAAARTP</sequence>
<dbReference type="STRING" id="145388.A0A0D2MZ87"/>
<protein>
    <submittedName>
        <fullName evidence="1">MAP kinase phosphatase 6</fullName>
        <ecNumber evidence="1">3.1.3.48</ecNumber>
    </submittedName>
</protein>
<proteinExistence type="predicted"/>
<dbReference type="GO" id="GO:0004725">
    <property type="term" value="F:protein tyrosine phosphatase activity"/>
    <property type="evidence" value="ECO:0007669"/>
    <property type="project" value="UniProtKB-EC"/>
</dbReference>
<gene>
    <name evidence="1" type="ORF">MNEG_8505</name>
</gene>
<dbReference type="AlphaFoldDB" id="A0A0D2MZ87"/>
<dbReference type="OrthoDB" id="2017893at2759"/>
<reference evidence="1 2" key="1">
    <citation type="journal article" date="2013" name="BMC Genomics">
        <title>Reconstruction of the lipid metabolism for the microalga Monoraphidium neglectum from its genome sequence reveals characteristics suitable for biofuel production.</title>
        <authorList>
            <person name="Bogen C."/>
            <person name="Al-Dilaimi A."/>
            <person name="Albersmeier A."/>
            <person name="Wichmann J."/>
            <person name="Grundmann M."/>
            <person name="Rupp O."/>
            <person name="Lauersen K.J."/>
            <person name="Blifernez-Klassen O."/>
            <person name="Kalinowski J."/>
            <person name="Goesmann A."/>
            <person name="Mussgnug J.H."/>
            <person name="Kruse O."/>
        </authorList>
    </citation>
    <scope>NUCLEOTIDE SEQUENCE [LARGE SCALE GENOMIC DNA]</scope>
    <source>
        <strain evidence="1 2">SAG 48.87</strain>
    </source>
</reference>
<dbReference type="EC" id="3.1.3.48" evidence="1"/>
<keyword evidence="1" id="KW-0808">Transferase</keyword>
<organism evidence="1 2">
    <name type="scientific">Monoraphidium neglectum</name>
    <dbReference type="NCBI Taxonomy" id="145388"/>
    <lineage>
        <taxon>Eukaryota</taxon>
        <taxon>Viridiplantae</taxon>
        <taxon>Chlorophyta</taxon>
        <taxon>core chlorophytes</taxon>
        <taxon>Chlorophyceae</taxon>
        <taxon>CS clade</taxon>
        <taxon>Sphaeropleales</taxon>
        <taxon>Selenastraceae</taxon>
        <taxon>Monoraphidium</taxon>
    </lineage>
</organism>
<name>A0A0D2MZ87_9CHLO</name>
<dbReference type="KEGG" id="mng:MNEG_8505"/>
<evidence type="ECO:0000313" key="2">
    <source>
        <dbReference type="Proteomes" id="UP000054498"/>
    </source>
</evidence>
<keyword evidence="2" id="KW-1185">Reference proteome</keyword>
<dbReference type="Proteomes" id="UP000054498">
    <property type="component" value="Unassembled WGS sequence"/>
</dbReference>
<dbReference type="GeneID" id="25741381"/>
<dbReference type="RefSeq" id="XP_013898475.1">
    <property type="nucleotide sequence ID" value="XM_014043021.1"/>
</dbReference>